<dbReference type="CDD" id="cd13907">
    <property type="entry name" value="CuRO_3_MCO_like_1"/>
    <property type="match status" value="1"/>
</dbReference>
<evidence type="ECO:0000256" key="4">
    <source>
        <dbReference type="ARBA" id="ARBA00023002"/>
    </source>
</evidence>
<dbReference type="InterPro" id="IPR002355">
    <property type="entry name" value="Cu_oxidase_Cu_BS"/>
</dbReference>
<evidence type="ECO:0000259" key="10">
    <source>
        <dbReference type="Pfam" id="PF07731"/>
    </source>
</evidence>
<evidence type="ECO:0000256" key="6">
    <source>
        <dbReference type="ARBA" id="ARBA00041027"/>
    </source>
</evidence>
<evidence type="ECO:0000256" key="8">
    <source>
        <dbReference type="ARBA" id="ARBA00043090"/>
    </source>
</evidence>
<dbReference type="CDD" id="cd13852">
    <property type="entry name" value="CuRO_1_McoP_like"/>
    <property type="match status" value="1"/>
</dbReference>
<dbReference type="AlphaFoldDB" id="A0A370NCT8"/>
<reference evidence="13" key="1">
    <citation type="submission" date="2018-05" db="EMBL/GenBank/DDBJ databases">
        <authorList>
            <person name="Feng T."/>
        </authorList>
    </citation>
    <scope>NUCLEOTIDE SEQUENCE [LARGE SCALE GENOMIC DNA]</scope>
    <source>
        <strain evidence="13">S27</strain>
    </source>
</reference>
<organism evidence="12 13">
    <name type="scientific">Paraburkholderia lacunae</name>
    <dbReference type="NCBI Taxonomy" id="2211104"/>
    <lineage>
        <taxon>Bacteria</taxon>
        <taxon>Pseudomonadati</taxon>
        <taxon>Pseudomonadota</taxon>
        <taxon>Betaproteobacteria</taxon>
        <taxon>Burkholderiales</taxon>
        <taxon>Burkholderiaceae</taxon>
        <taxon>Paraburkholderia</taxon>
    </lineage>
</organism>
<dbReference type="PROSITE" id="PS51318">
    <property type="entry name" value="TAT"/>
    <property type="match status" value="1"/>
</dbReference>
<dbReference type="InterPro" id="IPR011706">
    <property type="entry name" value="Cu-oxidase_C"/>
</dbReference>
<dbReference type="Pfam" id="PF07731">
    <property type="entry name" value="Cu-oxidase_2"/>
    <property type="match status" value="1"/>
</dbReference>
<dbReference type="SUPFAM" id="SSF49503">
    <property type="entry name" value="Cupredoxins"/>
    <property type="match status" value="3"/>
</dbReference>
<dbReference type="InterPro" id="IPR008972">
    <property type="entry name" value="Cupredoxin"/>
</dbReference>
<gene>
    <name evidence="12" type="ORF">DLM46_07730</name>
</gene>
<dbReference type="Gene3D" id="2.60.40.420">
    <property type="entry name" value="Cupredoxins - blue copper proteins"/>
    <property type="match status" value="3"/>
</dbReference>
<dbReference type="PANTHER" id="PTHR48267:SF1">
    <property type="entry name" value="BILIRUBIN OXIDASE"/>
    <property type="match status" value="1"/>
</dbReference>
<dbReference type="PANTHER" id="PTHR48267">
    <property type="entry name" value="CUPREDOXIN SUPERFAMILY PROTEIN"/>
    <property type="match status" value="1"/>
</dbReference>
<dbReference type="OrthoDB" id="9757546at2"/>
<evidence type="ECO:0000256" key="5">
    <source>
        <dbReference type="ARBA" id="ARBA00038978"/>
    </source>
</evidence>
<dbReference type="InterPro" id="IPR045087">
    <property type="entry name" value="Cu-oxidase_fam"/>
</dbReference>
<accession>A0A370NCT8</accession>
<comment type="caution">
    <text evidence="12">The sequence shown here is derived from an EMBL/GenBank/DDBJ whole genome shotgun (WGS) entry which is preliminary data.</text>
</comment>
<evidence type="ECO:0000256" key="3">
    <source>
        <dbReference type="ARBA" id="ARBA00022723"/>
    </source>
</evidence>
<dbReference type="Proteomes" id="UP000254875">
    <property type="component" value="Unassembled WGS sequence"/>
</dbReference>
<keyword evidence="13" id="KW-1185">Reference proteome</keyword>
<dbReference type="PROSITE" id="PS00079">
    <property type="entry name" value="MULTICOPPER_OXIDASE1"/>
    <property type="match status" value="1"/>
</dbReference>
<evidence type="ECO:0000313" key="13">
    <source>
        <dbReference type="Proteomes" id="UP000254875"/>
    </source>
</evidence>
<dbReference type="Pfam" id="PF07732">
    <property type="entry name" value="Cu-oxidase_3"/>
    <property type="match status" value="1"/>
</dbReference>
<feature type="domain" description="Plastocyanin-like" evidence="11">
    <location>
        <begin position="94"/>
        <end position="185"/>
    </location>
</feature>
<dbReference type="EMBL" id="QHKS01000004">
    <property type="protein sequence ID" value="RDK03412.1"/>
    <property type="molecule type" value="Genomic_DNA"/>
</dbReference>
<dbReference type="GO" id="GO:0005507">
    <property type="term" value="F:copper ion binding"/>
    <property type="evidence" value="ECO:0007669"/>
    <property type="project" value="InterPro"/>
</dbReference>
<dbReference type="GO" id="GO:0042597">
    <property type="term" value="C:periplasmic space"/>
    <property type="evidence" value="ECO:0007669"/>
    <property type="project" value="UniProtKB-SubCell"/>
</dbReference>
<evidence type="ECO:0000259" key="11">
    <source>
        <dbReference type="Pfam" id="PF07732"/>
    </source>
</evidence>
<dbReference type="InterPro" id="IPR033138">
    <property type="entry name" value="Cu_oxidase_CS"/>
</dbReference>
<evidence type="ECO:0000256" key="9">
    <source>
        <dbReference type="ARBA" id="ARBA00048092"/>
    </source>
</evidence>
<comment type="subunit">
    <text evidence="2">Monomer.</text>
</comment>
<dbReference type="InterPro" id="IPR011707">
    <property type="entry name" value="Cu-oxidase-like_N"/>
</dbReference>
<dbReference type="PROSITE" id="PS00080">
    <property type="entry name" value="MULTICOPPER_OXIDASE2"/>
    <property type="match status" value="1"/>
</dbReference>
<evidence type="ECO:0000256" key="1">
    <source>
        <dbReference type="ARBA" id="ARBA00004418"/>
    </source>
</evidence>
<evidence type="ECO:0000256" key="7">
    <source>
        <dbReference type="ARBA" id="ARBA00042896"/>
    </source>
</evidence>
<keyword evidence="4" id="KW-0560">Oxidoreductase</keyword>
<sequence>MLRLEDATRRAFLRASTLSCLVAASASGLLTLRPARAQPGVVNPQFVPDLEVQLRAREDHVQILHGEPTRVWRYDGKVLKGDPGSLAFLSNGYLPVLRVQRGQKVRIDLVNELPEPTIIHWHGLYVPAAMDGHPRNAIATGQHYVYEFEVLNRAGTYWFHAHPDGRTGAQIYFGQAGVLIVADDEEAALGLPSGAYDVPLVIQDRVLDGQNQFTYLSDSDGGMMGRGMMGGGGMMGQGMMGGGGMMGRGMMGGDGTGQMMARMMGFLGDRILVNGKPDFVLPVATRAYRLRLLNASNTRIYKLGWSDRSPLAIIGTDGGLLDRPVMRPYITLSPAERADIWVNFSQRSIGTELTLQCLAFDGEMAMGGMMGNASLPNGASFPVLKVRVEQRANAKAELPKRLASLPVALPRDAINARAPKVFNITMGMMVWGINGRSFDMDNVTKTETVRRNSAELWEFRNEKSMMLMAHSMHVHGLQFRVLGRTVLPDFVSAHRTVAAGLVDDGWKDTVLLMPGERIRLLLRFEHYAGMFLYHCHMLEHEDTGLMRNYLIET</sequence>
<comment type="subcellular location">
    <subcellularLocation>
        <location evidence="1">Periplasm</location>
    </subcellularLocation>
</comment>
<evidence type="ECO:0000313" key="12">
    <source>
        <dbReference type="EMBL" id="RDK03412.1"/>
    </source>
</evidence>
<dbReference type="RefSeq" id="WP_115100172.1">
    <property type="nucleotide sequence ID" value="NZ_QHKS01000004.1"/>
</dbReference>
<protein>
    <recommendedName>
        <fullName evidence="6">Multicopper oxidase CueO</fullName>
        <ecNumber evidence="5">1.16.3.4</ecNumber>
    </recommendedName>
    <alternativeName>
        <fullName evidence="7">Copper efflux oxidase</fullName>
    </alternativeName>
    <alternativeName>
        <fullName evidence="8">Cuprous oxidase</fullName>
    </alternativeName>
</protein>
<dbReference type="EC" id="1.16.3.4" evidence="5"/>
<name>A0A370NCT8_9BURK</name>
<dbReference type="InterPro" id="IPR006311">
    <property type="entry name" value="TAT_signal"/>
</dbReference>
<feature type="domain" description="Plastocyanin-like" evidence="10">
    <location>
        <begin position="415"/>
        <end position="551"/>
    </location>
</feature>
<keyword evidence="3" id="KW-0479">Metal-binding</keyword>
<proteinExistence type="predicted"/>
<comment type="catalytic activity">
    <reaction evidence="9">
        <text>4 Cu(+) + O2 + 4 H(+) = 4 Cu(2+) + 2 H2O</text>
        <dbReference type="Rhea" id="RHEA:30083"/>
        <dbReference type="ChEBI" id="CHEBI:15377"/>
        <dbReference type="ChEBI" id="CHEBI:15378"/>
        <dbReference type="ChEBI" id="CHEBI:15379"/>
        <dbReference type="ChEBI" id="CHEBI:29036"/>
        <dbReference type="ChEBI" id="CHEBI:49552"/>
        <dbReference type="EC" id="1.16.3.4"/>
    </reaction>
    <physiologicalReaction direction="left-to-right" evidence="9">
        <dbReference type="Rhea" id="RHEA:30084"/>
    </physiologicalReaction>
</comment>
<evidence type="ECO:0000256" key="2">
    <source>
        <dbReference type="ARBA" id="ARBA00011245"/>
    </source>
</evidence>
<dbReference type="GO" id="GO:0016491">
    <property type="term" value="F:oxidoreductase activity"/>
    <property type="evidence" value="ECO:0007669"/>
    <property type="project" value="UniProtKB-KW"/>
</dbReference>